<dbReference type="SUPFAM" id="SSF52833">
    <property type="entry name" value="Thioredoxin-like"/>
    <property type="match status" value="1"/>
</dbReference>
<dbReference type="PROSITE" id="PS50405">
    <property type="entry name" value="GST_CTER"/>
    <property type="match status" value="1"/>
</dbReference>
<dbReference type="CDD" id="cd03051">
    <property type="entry name" value="GST_N_GTT2_like"/>
    <property type="match status" value="1"/>
</dbReference>
<accession>A0A382BY24</accession>
<organism evidence="3">
    <name type="scientific">marine metagenome</name>
    <dbReference type="NCBI Taxonomy" id="408172"/>
    <lineage>
        <taxon>unclassified sequences</taxon>
        <taxon>metagenomes</taxon>
        <taxon>ecological metagenomes</taxon>
    </lineage>
</organism>
<dbReference type="Pfam" id="PF13409">
    <property type="entry name" value="GST_N_2"/>
    <property type="match status" value="1"/>
</dbReference>
<dbReference type="EMBL" id="UINC01031803">
    <property type="protein sequence ID" value="SVB18422.1"/>
    <property type="molecule type" value="Genomic_DNA"/>
</dbReference>
<dbReference type="Gene3D" id="1.20.1050.10">
    <property type="match status" value="1"/>
</dbReference>
<dbReference type="SFLD" id="SFLDG00358">
    <property type="entry name" value="Main_(cytGST)"/>
    <property type="match status" value="1"/>
</dbReference>
<dbReference type="Pfam" id="PF00043">
    <property type="entry name" value="GST_C"/>
    <property type="match status" value="1"/>
</dbReference>
<evidence type="ECO:0000259" key="2">
    <source>
        <dbReference type="PROSITE" id="PS50405"/>
    </source>
</evidence>
<feature type="domain" description="GST C-terminal" evidence="2">
    <location>
        <begin position="86"/>
        <end position="209"/>
    </location>
</feature>
<protein>
    <recommendedName>
        <fullName evidence="4">GST N-terminal domain-containing protein</fullName>
    </recommendedName>
</protein>
<reference evidence="3" key="1">
    <citation type="submission" date="2018-05" db="EMBL/GenBank/DDBJ databases">
        <authorList>
            <person name="Lanie J.A."/>
            <person name="Ng W.-L."/>
            <person name="Kazmierczak K.M."/>
            <person name="Andrzejewski T.M."/>
            <person name="Davidsen T.M."/>
            <person name="Wayne K.J."/>
            <person name="Tettelin H."/>
            <person name="Glass J.I."/>
            <person name="Rusch D."/>
            <person name="Podicherti R."/>
            <person name="Tsui H.-C.T."/>
            <person name="Winkler M.E."/>
        </authorList>
    </citation>
    <scope>NUCLEOTIDE SEQUENCE</scope>
</reference>
<evidence type="ECO:0000313" key="3">
    <source>
        <dbReference type="EMBL" id="SVB18422.1"/>
    </source>
</evidence>
<dbReference type="PROSITE" id="PS50404">
    <property type="entry name" value="GST_NTER"/>
    <property type="match status" value="1"/>
</dbReference>
<dbReference type="InterPro" id="IPR040079">
    <property type="entry name" value="Glutathione_S-Trfase"/>
</dbReference>
<dbReference type="AlphaFoldDB" id="A0A382BY24"/>
<gene>
    <name evidence="3" type="ORF">METZ01_LOCUS171276</name>
</gene>
<dbReference type="InterPro" id="IPR010987">
    <property type="entry name" value="Glutathione-S-Trfase_C-like"/>
</dbReference>
<sequence>MKFYDCSTAPSPRRVRIFIAEKDLEIETVNISIADGEQLSDEFRAVNPNCTLPALEIDDGPNILNTAGIWAYLEDKFPEPPLMGRTAAEKGHIADIRWQIEFNGSMGMAEALRNSTPRMKGRALPGPDNYEQIPELAERGKARALKFMDRIEGMIGEKPFVAGDSYSVADIDLMVFLDFARWLKMGLPDEAKNAQRWYKAVSSRPSAKL</sequence>
<dbReference type="PANTHER" id="PTHR44051">
    <property type="entry name" value="GLUTATHIONE S-TRANSFERASE-RELATED"/>
    <property type="match status" value="1"/>
</dbReference>
<dbReference type="Gene3D" id="3.40.30.10">
    <property type="entry name" value="Glutaredoxin"/>
    <property type="match status" value="1"/>
</dbReference>
<name>A0A382BY24_9ZZZZ</name>
<dbReference type="SFLD" id="SFLDS00019">
    <property type="entry name" value="Glutathione_Transferase_(cytos"/>
    <property type="match status" value="1"/>
</dbReference>
<dbReference type="InterPro" id="IPR004046">
    <property type="entry name" value="GST_C"/>
</dbReference>
<dbReference type="InterPro" id="IPR036249">
    <property type="entry name" value="Thioredoxin-like_sf"/>
</dbReference>
<dbReference type="PANTHER" id="PTHR44051:SF8">
    <property type="entry name" value="GLUTATHIONE S-TRANSFERASE GSTA"/>
    <property type="match status" value="1"/>
</dbReference>
<proteinExistence type="predicted"/>
<evidence type="ECO:0008006" key="4">
    <source>
        <dbReference type="Google" id="ProtNLM"/>
    </source>
</evidence>
<evidence type="ECO:0000259" key="1">
    <source>
        <dbReference type="PROSITE" id="PS50404"/>
    </source>
</evidence>
<feature type="domain" description="GST N-terminal" evidence="1">
    <location>
        <begin position="1"/>
        <end position="81"/>
    </location>
</feature>
<dbReference type="SUPFAM" id="SSF47616">
    <property type="entry name" value="GST C-terminal domain-like"/>
    <property type="match status" value="1"/>
</dbReference>
<dbReference type="InterPro" id="IPR036282">
    <property type="entry name" value="Glutathione-S-Trfase_C_sf"/>
</dbReference>
<dbReference type="InterPro" id="IPR004045">
    <property type="entry name" value="Glutathione_S-Trfase_N"/>
</dbReference>
<dbReference type="InterPro" id="IPR034345">
    <property type="entry name" value="Gtt2-like_N"/>
</dbReference>